<feature type="region of interest" description="Disordered" evidence="1">
    <location>
        <begin position="335"/>
        <end position="384"/>
    </location>
</feature>
<feature type="region of interest" description="Disordered" evidence="1">
    <location>
        <begin position="114"/>
        <end position="161"/>
    </location>
</feature>
<reference evidence="2" key="1">
    <citation type="submission" date="2022-01" db="EMBL/GenBank/DDBJ databases">
        <authorList>
            <person name="King R."/>
        </authorList>
    </citation>
    <scope>NUCLEOTIDE SEQUENCE</scope>
</reference>
<dbReference type="EMBL" id="OU900094">
    <property type="protein sequence ID" value="CAG9853795.1"/>
    <property type="molecule type" value="Genomic_DNA"/>
</dbReference>
<organism evidence="2 3">
    <name type="scientific">Phyllotreta striolata</name>
    <name type="common">Striped flea beetle</name>
    <name type="synonym">Crioceris striolata</name>
    <dbReference type="NCBI Taxonomy" id="444603"/>
    <lineage>
        <taxon>Eukaryota</taxon>
        <taxon>Metazoa</taxon>
        <taxon>Ecdysozoa</taxon>
        <taxon>Arthropoda</taxon>
        <taxon>Hexapoda</taxon>
        <taxon>Insecta</taxon>
        <taxon>Pterygota</taxon>
        <taxon>Neoptera</taxon>
        <taxon>Endopterygota</taxon>
        <taxon>Coleoptera</taxon>
        <taxon>Polyphaga</taxon>
        <taxon>Cucujiformia</taxon>
        <taxon>Chrysomeloidea</taxon>
        <taxon>Chrysomelidae</taxon>
        <taxon>Galerucinae</taxon>
        <taxon>Alticini</taxon>
        <taxon>Phyllotreta</taxon>
    </lineage>
</organism>
<keyword evidence="3" id="KW-1185">Reference proteome</keyword>
<gene>
    <name evidence="2" type="ORF">PHYEVI_LOCUS266</name>
</gene>
<name>A0A9N9TDL7_PHYSR</name>
<accession>A0A9N9TDL7</accession>
<feature type="compositionally biased region" description="Basic and acidic residues" evidence="1">
    <location>
        <begin position="341"/>
        <end position="350"/>
    </location>
</feature>
<dbReference type="Proteomes" id="UP001153712">
    <property type="component" value="Chromosome 1"/>
</dbReference>
<evidence type="ECO:0000256" key="1">
    <source>
        <dbReference type="SAM" id="MobiDB-lite"/>
    </source>
</evidence>
<evidence type="ECO:0000313" key="3">
    <source>
        <dbReference type="Proteomes" id="UP001153712"/>
    </source>
</evidence>
<dbReference type="OrthoDB" id="10638598at2759"/>
<protein>
    <submittedName>
        <fullName evidence="2">Uncharacterized protein</fullName>
    </submittedName>
</protein>
<dbReference type="AlphaFoldDB" id="A0A9N9TDL7"/>
<proteinExistence type="predicted"/>
<sequence length="384" mass="45104">MTVEQKTENGLVQFKIRIPPILRTLTEKPGLLDLRNSKQSTEVGSVVRNNIIRTKLEPVVIKAKTIKISKAPPDPPLKTPIRDRPIKRAVPLENLDEEIRKPIEQPKKIDTYVKKPPKEKKKIVRKQSNRKISQHSFLKKRSTLSKKPKKKRSVGKIVSNPNIPMSKTTNCLIKTNRVEKQWMCCTVNNRLCKSEIEMPTYESKGVGTCTDRHCSNTAKFFKNYHQEKLARLNEQIRNTNAASSIFKPKQKELTPTVRSARQDKLEKLNEEIREMNSKRSPTTKYIPAPIEFREKLRKKLNQLNTEIRLTNKNRIDATRRLMFIRQLKKRAMKKKLTLNRQQKEMEEGTKRNQNKFSLPETIRTNKIHKKRHRSSNMKKFRNYK</sequence>
<feature type="compositionally biased region" description="Basic residues" evidence="1">
    <location>
        <begin position="115"/>
        <end position="154"/>
    </location>
</feature>
<evidence type="ECO:0000313" key="2">
    <source>
        <dbReference type="EMBL" id="CAG9853795.1"/>
    </source>
</evidence>
<feature type="compositionally biased region" description="Basic residues" evidence="1">
    <location>
        <begin position="365"/>
        <end position="384"/>
    </location>
</feature>